<proteinExistence type="predicted"/>
<name>A0A164KPQ3_9CRUS</name>
<dbReference type="OrthoDB" id="5987030at2759"/>
<feature type="domain" description="CxC3 like cysteine cluster" evidence="1">
    <location>
        <begin position="63"/>
        <end position="116"/>
    </location>
</feature>
<sequence length="213" mass="24234">MGDQADLVGDSSLAEGEEAIKAFINKIYLGVDIIQKRMRKLCKENVIAKQLLQGQAEFSVFLDVPVPLFCPEECSNCGDNRTLKCQAGTKSIAVITRDGRFDLSDSLIQCAPGCPTSITYLYSEDVLEFWIHLKHQLPRSSERKYLKILEELSRTRGRFDVISRVHFARASREYEYMMHRIDTEVLSLYIMIGKACGIKPKALNVDGNFKLYR</sequence>
<organism evidence="2 3">
    <name type="scientific">Daphnia magna</name>
    <dbReference type="NCBI Taxonomy" id="35525"/>
    <lineage>
        <taxon>Eukaryota</taxon>
        <taxon>Metazoa</taxon>
        <taxon>Ecdysozoa</taxon>
        <taxon>Arthropoda</taxon>
        <taxon>Crustacea</taxon>
        <taxon>Branchiopoda</taxon>
        <taxon>Diplostraca</taxon>
        <taxon>Cladocera</taxon>
        <taxon>Anomopoda</taxon>
        <taxon>Daphniidae</taxon>
        <taxon>Daphnia</taxon>
    </lineage>
</organism>
<dbReference type="Proteomes" id="UP000076858">
    <property type="component" value="Unassembled WGS sequence"/>
</dbReference>
<keyword evidence="3" id="KW-1185">Reference proteome</keyword>
<dbReference type="Pfam" id="PF18804">
    <property type="entry name" value="CxC3"/>
    <property type="match status" value="1"/>
</dbReference>
<evidence type="ECO:0000259" key="1">
    <source>
        <dbReference type="Pfam" id="PF18804"/>
    </source>
</evidence>
<accession>A0A164KPQ3</accession>
<gene>
    <name evidence="2" type="ORF">APZ42_033826</name>
</gene>
<evidence type="ECO:0000313" key="3">
    <source>
        <dbReference type="Proteomes" id="UP000076858"/>
    </source>
</evidence>
<dbReference type="EMBL" id="LRGB01003271">
    <property type="protein sequence ID" value="KZS03443.1"/>
    <property type="molecule type" value="Genomic_DNA"/>
</dbReference>
<evidence type="ECO:0000313" key="2">
    <source>
        <dbReference type="EMBL" id="KZS03443.1"/>
    </source>
</evidence>
<dbReference type="AlphaFoldDB" id="A0A164KPQ3"/>
<reference evidence="2 3" key="1">
    <citation type="submission" date="2016-03" db="EMBL/GenBank/DDBJ databases">
        <title>EvidentialGene: Evidence-directed Construction of Genes on Genomes.</title>
        <authorList>
            <person name="Gilbert D.G."/>
            <person name="Choi J.-H."/>
            <person name="Mockaitis K."/>
            <person name="Colbourne J."/>
            <person name="Pfrender M."/>
        </authorList>
    </citation>
    <scope>NUCLEOTIDE SEQUENCE [LARGE SCALE GENOMIC DNA]</scope>
    <source>
        <strain evidence="2 3">Xinb3</strain>
        <tissue evidence="2">Complete organism</tissue>
    </source>
</reference>
<protein>
    <recommendedName>
        <fullName evidence="1">CxC3 like cysteine cluster domain-containing protein</fullName>
    </recommendedName>
</protein>
<comment type="caution">
    <text evidence="2">The sequence shown here is derived from an EMBL/GenBank/DDBJ whole genome shotgun (WGS) entry which is preliminary data.</text>
</comment>
<dbReference type="InterPro" id="IPR040564">
    <property type="entry name" value="CxC3-like"/>
</dbReference>